<keyword evidence="8" id="KW-0227">DNA damage</keyword>
<dbReference type="InterPro" id="IPR001357">
    <property type="entry name" value="BRCT_dom"/>
</dbReference>
<dbReference type="Pfam" id="PF00498">
    <property type="entry name" value="FHA"/>
    <property type="match status" value="1"/>
</dbReference>
<feature type="compositionally biased region" description="Polar residues" evidence="14">
    <location>
        <begin position="1394"/>
        <end position="1409"/>
    </location>
</feature>
<evidence type="ECO:0000259" key="16">
    <source>
        <dbReference type="PROSITE" id="PS50172"/>
    </source>
</evidence>
<feature type="region of interest" description="Disordered" evidence="14">
    <location>
        <begin position="780"/>
        <end position="1064"/>
    </location>
</feature>
<dbReference type="GO" id="GO:0006281">
    <property type="term" value="P:DNA repair"/>
    <property type="evidence" value="ECO:0007669"/>
    <property type="project" value="UniProtKB-KW"/>
</dbReference>
<keyword evidence="13" id="KW-0131">Cell cycle</keyword>
<evidence type="ECO:0000256" key="8">
    <source>
        <dbReference type="ARBA" id="ARBA00022763"/>
    </source>
</evidence>
<feature type="region of interest" description="Disordered" evidence="14">
    <location>
        <begin position="1076"/>
        <end position="1415"/>
    </location>
</feature>
<evidence type="ECO:0000256" key="3">
    <source>
        <dbReference type="ARBA" id="ARBA00015014"/>
    </source>
</evidence>
<keyword evidence="5" id="KW-1017">Isopeptide bond</keyword>
<keyword evidence="6" id="KW-0597">Phosphoprotein</keyword>
<evidence type="ECO:0000256" key="12">
    <source>
        <dbReference type="ARBA" id="ARBA00023242"/>
    </source>
</evidence>
<dbReference type="CDD" id="cd18441">
    <property type="entry name" value="BRCT_MDC1_rpt2"/>
    <property type="match status" value="1"/>
</dbReference>
<dbReference type="CDD" id="cd17744">
    <property type="entry name" value="BRCT_MDC1_rpt1"/>
    <property type="match status" value="1"/>
</dbReference>
<feature type="compositionally biased region" description="Polar residues" evidence="14">
    <location>
        <begin position="829"/>
        <end position="844"/>
    </location>
</feature>
<feature type="region of interest" description="Disordered" evidence="14">
    <location>
        <begin position="578"/>
        <end position="621"/>
    </location>
</feature>
<keyword evidence="7" id="KW-0677">Repeat</keyword>
<feature type="compositionally biased region" description="Acidic residues" evidence="14">
    <location>
        <begin position="308"/>
        <end position="317"/>
    </location>
</feature>
<dbReference type="Pfam" id="PF16589">
    <property type="entry name" value="BRCT_2"/>
    <property type="match status" value="1"/>
</dbReference>
<keyword evidence="9" id="KW-0832">Ubl conjugation</keyword>
<evidence type="ECO:0000256" key="13">
    <source>
        <dbReference type="ARBA" id="ARBA00023306"/>
    </source>
</evidence>
<feature type="compositionally biased region" description="Basic and acidic residues" evidence="14">
    <location>
        <begin position="1195"/>
        <end position="1206"/>
    </location>
</feature>
<feature type="compositionally biased region" description="Polar residues" evidence="14">
    <location>
        <begin position="956"/>
        <end position="970"/>
    </location>
</feature>
<feature type="compositionally biased region" description="Polar residues" evidence="14">
    <location>
        <begin position="1001"/>
        <end position="1012"/>
    </location>
</feature>
<feature type="compositionally biased region" description="Basic and acidic residues" evidence="14">
    <location>
        <begin position="800"/>
        <end position="816"/>
    </location>
</feature>
<evidence type="ECO:0000256" key="6">
    <source>
        <dbReference type="ARBA" id="ARBA00022553"/>
    </source>
</evidence>
<feature type="compositionally biased region" description="Polar residues" evidence="14">
    <location>
        <begin position="604"/>
        <end position="621"/>
    </location>
</feature>
<feature type="compositionally biased region" description="Basic and acidic residues" evidence="14">
    <location>
        <begin position="946"/>
        <end position="955"/>
    </location>
</feature>
<feature type="compositionally biased region" description="Polar residues" evidence="14">
    <location>
        <begin position="468"/>
        <end position="482"/>
    </location>
</feature>
<feature type="region of interest" description="Disordered" evidence="14">
    <location>
        <begin position="458"/>
        <end position="540"/>
    </location>
</feature>
<dbReference type="GO" id="GO:0005634">
    <property type="term" value="C:nucleus"/>
    <property type="evidence" value="ECO:0007669"/>
    <property type="project" value="UniProtKB-SubCell"/>
</dbReference>
<dbReference type="SMART" id="SM00292">
    <property type="entry name" value="BRCT"/>
    <property type="match status" value="2"/>
</dbReference>
<evidence type="ECO:0000256" key="14">
    <source>
        <dbReference type="SAM" id="MobiDB-lite"/>
    </source>
</evidence>
<keyword evidence="18" id="KW-1185">Reference proteome</keyword>
<dbReference type="Ensembl" id="ENSOMET00000033043.1">
    <property type="protein sequence ID" value="ENSOMEP00000013232.1"/>
    <property type="gene ID" value="ENSOMEG00000014732.1"/>
</dbReference>
<dbReference type="SUPFAM" id="SSF52113">
    <property type="entry name" value="BRCT domain"/>
    <property type="match status" value="2"/>
</dbReference>
<protein>
    <recommendedName>
        <fullName evidence="3">Mediator of DNA damage checkpoint protein 1</fullName>
    </recommendedName>
</protein>
<dbReference type="InterPro" id="IPR008984">
    <property type="entry name" value="SMAD_FHA_dom_sf"/>
</dbReference>
<feature type="region of interest" description="Disordered" evidence="14">
    <location>
        <begin position="144"/>
        <end position="355"/>
    </location>
</feature>
<keyword evidence="12" id="KW-0539">Nucleus</keyword>
<proteinExistence type="predicted"/>
<feature type="compositionally biased region" description="Basic and acidic residues" evidence="14">
    <location>
        <begin position="229"/>
        <end position="241"/>
    </location>
</feature>
<evidence type="ECO:0000256" key="1">
    <source>
        <dbReference type="ARBA" id="ARBA00004123"/>
    </source>
</evidence>
<dbReference type="GeneTree" id="ENSGT00940000161757"/>
<evidence type="ECO:0000256" key="2">
    <source>
        <dbReference type="ARBA" id="ARBA00004286"/>
    </source>
</evidence>
<feature type="compositionally biased region" description="Polar residues" evidence="14">
    <location>
        <begin position="284"/>
        <end position="300"/>
    </location>
</feature>
<reference evidence="17" key="2">
    <citation type="submission" date="2025-09" db="UniProtKB">
        <authorList>
            <consortium name="Ensembl"/>
        </authorList>
    </citation>
    <scope>IDENTIFICATION</scope>
</reference>
<feature type="compositionally biased region" description="Polar residues" evidence="14">
    <location>
        <begin position="1244"/>
        <end position="1259"/>
    </location>
</feature>
<dbReference type="InterPro" id="IPR051579">
    <property type="entry name" value="DDR_Transcriptional_Reg"/>
</dbReference>
<dbReference type="InterPro" id="IPR000253">
    <property type="entry name" value="FHA_dom"/>
</dbReference>
<feature type="compositionally biased region" description="Basic and acidic residues" evidence="14">
    <location>
        <begin position="152"/>
        <end position="163"/>
    </location>
</feature>
<feature type="domain" description="BRCT" evidence="16">
    <location>
        <begin position="1445"/>
        <end position="1523"/>
    </location>
</feature>
<feature type="compositionally biased region" description="Acidic residues" evidence="14">
    <location>
        <begin position="385"/>
        <end position="395"/>
    </location>
</feature>
<comment type="subcellular location">
    <subcellularLocation>
        <location evidence="2">Chromosome</location>
    </subcellularLocation>
    <subcellularLocation>
        <location evidence="1">Nucleus</location>
    </subcellularLocation>
</comment>
<feature type="compositionally biased region" description="Polar residues" evidence="14">
    <location>
        <begin position="723"/>
        <end position="734"/>
    </location>
</feature>
<feature type="compositionally biased region" description="Polar residues" evidence="14">
    <location>
        <begin position="206"/>
        <end position="215"/>
    </location>
</feature>
<feature type="compositionally biased region" description="Basic and acidic residues" evidence="14">
    <location>
        <begin position="1213"/>
        <end position="1231"/>
    </location>
</feature>
<evidence type="ECO:0000259" key="15">
    <source>
        <dbReference type="PROSITE" id="PS50006"/>
    </source>
</evidence>
<dbReference type="GO" id="GO:0005694">
    <property type="term" value="C:chromosome"/>
    <property type="evidence" value="ECO:0007669"/>
    <property type="project" value="UniProtKB-SubCell"/>
</dbReference>
<feature type="compositionally biased region" description="Polar residues" evidence="14">
    <location>
        <begin position="1079"/>
        <end position="1093"/>
    </location>
</feature>
<feature type="compositionally biased region" description="Basic and acidic residues" evidence="14">
    <location>
        <begin position="273"/>
        <end position="283"/>
    </location>
</feature>
<evidence type="ECO:0000256" key="11">
    <source>
        <dbReference type="ARBA" id="ARBA00023204"/>
    </source>
</evidence>
<sequence>MDATQAICDSILESDDEEKEEKQSEEERPVAKLCILKNPHIPEAELPLTFGDNILGRDHNTCSVPLAAPSVSKQHATISVSAYRRKGCQGEMDMEVLVWDLGSMNGTRKGRLKLTPHVRYALTEGDSLVVADIPCQYVSCSAESTSSLNDTRTPESRKSKGKAELYSPSGEKRGTTSGGSKDCVNGGANTRVSFGRTPVRGPSCLSFEQTPTQPEGTLVPESDSDTDDEKERGASDSDSHKQSFNSSTFLSPASKIVPESEDESPCTPSSFRYDSERHDRASSKEPQCSNTNKEIGQPPNTDLFCIDSDTDVDEDQDAAANAPDLSSGDSSKPPLAALAIQPEGDTSDTDVDDAVSETAAASFQTAHTADSEFLAQARDFHLDSDTDVDEEEGCDTETKKSSTPPDMKPESAPHTLEVKTDTANKEAVFNSDVAEPSVATVVTPACTAADAGTHLDILSDSDTDVDESSATASGVVTNSSAPKESGIKEALQSDSDADTDMDESSVSNAGKRVEPADLEADSDADIKGEEAEENLIPDLQRENTPGLQLPLLHNCSTPVQISGNLLEEDLEVAETQFFGHQPGIGQSSASKADKRSSRGDSFQLDLSDSGHLQSQGRAGTTESTQAFVFTEGAPNMEDTQVYAAVTAGDESNMEATQVYGDEEEPAQCSEVPGKTDLAFEATQAYISEPSHISAGATLSNIAEAETQLMPSSVKERSLEKNNLACSSPEPTSRTGNEKERREHVEAACMSVAETQPMCTSEYEEREDELLLPAVQKRRGMSIPPYSSSLSLSETQPLAADDNRESDEYFRAQRSEAKQQLSDTDETQRLTDTQVSSTTETQLYSVNEDDDDADSAPGLQRRKTKPLQLDESPNVETHDSELSDEEDSIPCFRKHKAKPLQSEEESTQPLVSSEASAVDSLSGGTELDQEGDNEDSAPALRKRKAKELHSEEEKETQPLTNSEGSCLSETQPAAAAEDDSEDFIPGLRRRKAKPLQFEDESQSLPASQASAVETQPMVMCEDTVRADGSSISGPKKKKTKQLHLEDNSEDSEVKASLASTYGGQVIDTEDVKLVLRENAESSVTQTSGYQTPTGERSRVNSADCKTEEDETHAEQMRGRKTARQQENEDEEQIKKSAEQKNLQEEMDAKEMRKEDEKGETGDLRMEAEEIENHQKNEDIKNEGAEKPNLEIEPQDEAEKKEEQEHQARGKRNKPIQEKTSKALEESRDEGAELKAPPRGRKTTRRTVTAEQQDSTLSNSDDFPARRTRSRSNSSNSVCSDKSISSLVTQEGKERGRGRGARGSQEAAAVGNRSSRRITAGQMEQPLSRSDSINSERSSVSSLNRGRGGRQRGRGRRTEPEPEITAPTVNKRCSRRSKAQESSSQLRHECDEDGAGSQQAGTSRGQQQANAAESEPADFIDERQSNQEEAILEKSPAPKRNVRGRGQKTVLFTGVMDDAGERVLARLGGSLAKGVADMNCLVTDKVRRTVKFLCALAKGVPVVTTEWLEKSGKAGTFLSTANFLVKDPEQEAKFSFCLEESLKAAGRQPLLQGYKIHVTKSVKPEPPHMKDIISSSGATFLPKMPTSHKVHTVVISCEEDWQLCGPAVSASLPIVTAEFILTGILQQKLDFQTHVLSPPAGGRGRGKRKT</sequence>
<dbReference type="Proteomes" id="UP000261560">
    <property type="component" value="Unplaced"/>
</dbReference>
<feature type="region of interest" description="Disordered" evidence="14">
    <location>
        <begin position="712"/>
        <end position="742"/>
    </location>
</feature>
<accession>A0A3B3C809</accession>
<organism evidence="17 18">
    <name type="scientific">Oryzias melastigma</name>
    <name type="common">Marine medaka</name>
    <dbReference type="NCBI Taxonomy" id="30732"/>
    <lineage>
        <taxon>Eukaryota</taxon>
        <taxon>Metazoa</taxon>
        <taxon>Chordata</taxon>
        <taxon>Craniata</taxon>
        <taxon>Vertebrata</taxon>
        <taxon>Euteleostomi</taxon>
        <taxon>Actinopterygii</taxon>
        <taxon>Neopterygii</taxon>
        <taxon>Teleostei</taxon>
        <taxon>Neoteleostei</taxon>
        <taxon>Acanthomorphata</taxon>
        <taxon>Ovalentaria</taxon>
        <taxon>Atherinomorphae</taxon>
        <taxon>Beloniformes</taxon>
        <taxon>Adrianichthyidae</taxon>
        <taxon>Oryziinae</taxon>
        <taxon>Oryzias</taxon>
    </lineage>
</organism>
<evidence type="ECO:0000256" key="5">
    <source>
        <dbReference type="ARBA" id="ARBA00022499"/>
    </source>
</evidence>
<keyword evidence="4" id="KW-0158">Chromosome</keyword>
<dbReference type="InterPro" id="IPR036420">
    <property type="entry name" value="BRCT_dom_sf"/>
</dbReference>
<dbReference type="CDD" id="cd22665">
    <property type="entry name" value="FHA_MDC1"/>
    <property type="match status" value="1"/>
</dbReference>
<evidence type="ECO:0000256" key="10">
    <source>
        <dbReference type="ARBA" id="ARBA00022990"/>
    </source>
</evidence>
<dbReference type="Pfam" id="PF16770">
    <property type="entry name" value="RTT107_BRCT_5"/>
    <property type="match status" value="1"/>
</dbReference>
<dbReference type="Gene3D" id="2.60.200.20">
    <property type="match status" value="1"/>
</dbReference>
<feature type="region of interest" description="Disordered" evidence="14">
    <location>
        <begin position="1"/>
        <end position="27"/>
    </location>
</feature>
<evidence type="ECO:0000256" key="7">
    <source>
        <dbReference type="ARBA" id="ARBA00022737"/>
    </source>
</evidence>
<feature type="compositionally biased region" description="Basic and acidic residues" evidence="14">
    <location>
        <begin position="1131"/>
        <end position="1188"/>
    </location>
</feature>
<feature type="compositionally biased region" description="Polar residues" evidence="14">
    <location>
        <begin position="242"/>
        <end position="251"/>
    </location>
</feature>
<feature type="compositionally biased region" description="Acidic residues" evidence="14">
    <location>
        <begin position="345"/>
        <end position="355"/>
    </location>
</feature>
<name>A0A3B3C809_ORYME</name>
<feature type="compositionally biased region" description="Low complexity" evidence="14">
    <location>
        <begin position="1326"/>
        <end position="1340"/>
    </location>
</feature>
<keyword evidence="10" id="KW-0007">Acetylation</keyword>
<evidence type="ECO:0000256" key="9">
    <source>
        <dbReference type="ARBA" id="ARBA00022843"/>
    </source>
</evidence>
<dbReference type="PROSITE" id="PS50172">
    <property type="entry name" value="BRCT"/>
    <property type="match status" value="1"/>
</dbReference>
<reference evidence="17" key="1">
    <citation type="submission" date="2025-08" db="UniProtKB">
        <authorList>
            <consortium name="Ensembl"/>
        </authorList>
    </citation>
    <scope>IDENTIFICATION</scope>
</reference>
<dbReference type="PANTHER" id="PTHR23196">
    <property type="entry name" value="PAX TRANSCRIPTION ACTIVATION DOMAIN INTERACTING PROTEIN"/>
    <property type="match status" value="1"/>
</dbReference>
<dbReference type="PROSITE" id="PS50006">
    <property type="entry name" value="FHA_DOMAIN"/>
    <property type="match status" value="1"/>
</dbReference>
<dbReference type="PANTHER" id="PTHR23196:SF34">
    <property type="entry name" value="MEDIATOR OF DNA DAMAGE CHECKPOINT PROTEIN 1"/>
    <property type="match status" value="1"/>
</dbReference>
<feature type="compositionally biased region" description="Basic and acidic residues" evidence="14">
    <location>
        <begin position="407"/>
        <end position="418"/>
    </location>
</feature>
<evidence type="ECO:0000313" key="17">
    <source>
        <dbReference type="Ensembl" id="ENSOMEP00000013232.1"/>
    </source>
</evidence>
<feature type="region of interest" description="Disordered" evidence="14">
    <location>
        <begin position="379"/>
        <end position="418"/>
    </location>
</feature>
<dbReference type="Gene3D" id="3.40.50.10190">
    <property type="entry name" value="BRCT domain"/>
    <property type="match status" value="2"/>
</dbReference>
<feature type="compositionally biased region" description="Low complexity" evidence="14">
    <location>
        <begin position="1269"/>
        <end position="1284"/>
    </location>
</feature>
<dbReference type="SUPFAM" id="SSF49879">
    <property type="entry name" value="SMAD/FHA domain"/>
    <property type="match status" value="1"/>
</dbReference>
<evidence type="ECO:0000256" key="4">
    <source>
        <dbReference type="ARBA" id="ARBA00022454"/>
    </source>
</evidence>
<evidence type="ECO:0000313" key="18">
    <source>
        <dbReference type="Proteomes" id="UP000261560"/>
    </source>
</evidence>
<keyword evidence="11" id="KW-0234">DNA repair</keyword>
<feature type="domain" description="FHA" evidence="15">
    <location>
        <begin position="53"/>
        <end position="114"/>
    </location>
</feature>